<sequence length="233" mass="26665">MRFIEPKNIAKYQDSNKYKIAKSVDFKCGHCSRTVNFLLVWDSYNESSMFTSSRCSGCGEESRFYFVEIKENEQETLTGDLYISPSAELRRIADGVEITEKFSSSMLRAYNSAVNVYNLGEWSGAVVLCRRLLEGITKSLLPESEQNKPLNKQLEVIAGHAELQKPLLTLAHAIRIGGNLGAHFDLEREPDEVVSKYIIDMLDYLIEYLYVLPKRIEELHSHIEELSNKNSER</sequence>
<evidence type="ECO:0000313" key="2">
    <source>
        <dbReference type="EMBL" id="NOV02716.1"/>
    </source>
</evidence>
<accession>A0ABX1ZRM6</accession>
<dbReference type="Pfam" id="PF13643">
    <property type="entry name" value="DUF4145"/>
    <property type="match status" value="1"/>
</dbReference>
<evidence type="ECO:0000313" key="3">
    <source>
        <dbReference type="Proteomes" id="UP000618579"/>
    </source>
</evidence>
<name>A0ABX1ZRM6_9BACL</name>
<reference evidence="2 3" key="1">
    <citation type="submission" date="2019-10" db="EMBL/GenBank/DDBJ databases">
        <title>Description of Paenibacillus pedi sp. nov.</title>
        <authorList>
            <person name="Carlier A."/>
            <person name="Qi S."/>
        </authorList>
    </citation>
    <scope>NUCLEOTIDE SEQUENCE [LARGE SCALE GENOMIC DNA]</scope>
    <source>
        <strain evidence="2 3">LMG 31457</strain>
    </source>
</reference>
<evidence type="ECO:0000259" key="1">
    <source>
        <dbReference type="Pfam" id="PF13643"/>
    </source>
</evidence>
<dbReference type="InterPro" id="IPR025285">
    <property type="entry name" value="DUF4145"/>
</dbReference>
<dbReference type="RefSeq" id="WP_171685522.1">
    <property type="nucleotide sequence ID" value="NZ_WHNZ01000045.1"/>
</dbReference>
<protein>
    <submittedName>
        <fullName evidence="2">DUF4145 domain-containing protein</fullName>
    </submittedName>
</protein>
<dbReference type="EMBL" id="WHNZ01000045">
    <property type="protein sequence ID" value="NOV02716.1"/>
    <property type="molecule type" value="Genomic_DNA"/>
</dbReference>
<keyword evidence="3" id="KW-1185">Reference proteome</keyword>
<feature type="domain" description="DUF4145" evidence="1">
    <location>
        <begin position="122"/>
        <end position="189"/>
    </location>
</feature>
<organism evidence="2 3">
    <name type="scientific">Paenibacillus planticolens</name>
    <dbReference type="NCBI Taxonomy" id="2654976"/>
    <lineage>
        <taxon>Bacteria</taxon>
        <taxon>Bacillati</taxon>
        <taxon>Bacillota</taxon>
        <taxon>Bacilli</taxon>
        <taxon>Bacillales</taxon>
        <taxon>Paenibacillaceae</taxon>
        <taxon>Paenibacillus</taxon>
    </lineage>
</organism>
<gene>
    <name evidence="2" type="ORF">GC097_22175</name>
</gene>
<proteinExistence type="predicted"/>
<comment type="caution">
    <text evidence="2">The sequence shown here is derived from an EMBL/GenBank/DDBJ whole genome shotgun (WGS) entry which is preliminary data.</text>
</comment>
<dbReference type="Proteomes" id="UP000618579">
    <property type="component" value="Unassembled WGS sequence"/>
</dbReference>